<evidence type="ECO:0008006" key="4">
    <source>
        <dbReference type="Google" id="ProtNLM"/>
    </source>
</evidence>
<evidence type="ECO:0000313" key="2">
    <source>
        <dbReference type="EMBL" id="OAG09596.1"/>
    </source>
</evidence>
<dbReference type="OrthoDB" id="2735536at2759"/>
<dbReference type="SUPFAM" id="SSF51735">
    <property type="entry name" value="NAD(P)-binding Rossmann-fold domains"/>
    <property type="match status" value="1"/>
</dbReference>
<dbReference type="EMBL" id="KV441549">
    <property type="protein sequence ID" value="OAG09596.1"/>
    <property type="molecule type" value="Genomic_DNA"/>
</dbReference>
<keyword evidence="1" id="KW-1133">Transmembrane helix</keyword>
<keyword evidence="1" id="KW-0812">Transmembrane</keyword>
<dbReference type="RefSeq" id="XP_018039961.1">
    <property type="nucleotide sequence ID" value="XM_018183841.1"/>
</dbReference>
<sequence>MSPIPPAGFVLVAGANCYLASIAMQHLLATCYRVRGSIRDPAKHRWMLSNYRPAFELVAIPDISLPGAIDHAGQDANGGAHIASSTAMKAYTKEVIVLEIKGLMNLLEAASMEKNLTRITYRSSQTARVKHVPSRKYYIDKNPLNEDARQA</sequence>
<dbReference type="GeneID" id="28767327"/>
<protein>
    <recommendedName>
        <fullName evidence="4">NmrA-like domain-containing protein</fullName>
    </recommendedName>
</protein>
<keyword evidence="3" id="KW-1185">Reference proteome</keyword>
<dbReference type="AlphaFoldDB" id="A0A177CQK9"/>
<proteinExistence type="predicted"/>
<dbReference type="InParanoid" id="A0A177CQK9"/>
<reference evidence="2 3" key="1">
    <citation type="submission" date="2016-05" db="EMBL/GenBank/DDBJ databases">
        <title>Comparative analysis of secretome profiles of manganese(II)-oxidizing ascomycete fungi.</title>
        <authorList>
            <consortium name="DOE Joint Genome Institute"/>
            <person name="Zeiner C.A."/>
            <person name="Purvine S.O."/>
            <person name="Zink E.M."/>
            <person name="Wu S."/>
            <person name="Pasa-Tolic L."/>
            <person name="Chaput D.L."/>
            <person name="Haridas S."/>
            <person name="Grigoriev I.V."/>
            <person name="Santelli C.M."/>
            <person name="Hansel C.M."/>
        </authorList>
    </citation>
    <scope>NUCLEOTIDE SEQUENCE [LARGE SCALE GENOMIC DNA]</scope>
    <source>
        <strain evidence="2 3">AP3s5-JAC2a</strain>
    </source>
</reference>
<gene>
    <name evidence="2" type="ORF">CC84DRAFT_1235236</name>
</gene>
<name>A0A177CQK9_9PLEO</name>
<organism evidence="2 3">
    <name type="scientific">Paraphaeosphaeria sporulosa</name>
    <dbReference type="NCBI Taxonomy" id="1460663"/>
    <lineage>
        <taxon>Eukaryota</taxon>
        <taxon>Fungi</taxon>
        <taxon>Dikarya</taxon>
        <taxon>Ascomycota</taxon>
        <taxon>Pezizomycotina</taxon>
        <taxon>Dothideomycetes</taxon>
        <taxon>Pleosporomycetidae</taxon>
        <taxon>Pleosporales</taxon>
        <taxon>Massarineae</taxon>
        <taxon>Didymosphaeriaceae</taxon>
        <taxon>Paraphaeosphaeria</taxon>
    </lineage>
</organism>
<dbReference type="Proteomes" id="UP000077069">
    <property type="component" value="Unassembled WGS sequence"/>
</dbReference>
<feature type="transmembrane region" description="Helical" evidence="1">
    <location>
        <begin position="6"/>
        <end position="29"/>
    </location>
</feature>
<dbReference type="InterPro" id="IPR036291">
    <property type="entry name" value="NAD(P)-bd_dom_sf"/>
</dbReference>
<evidence type="ECO:0000313" key="3">
    <source>
        <dbReference type="Proteomes" id="UP000077069"/>
    </source>
</evidence>
<keyword evidence="1" id="KW-0472">Membrane</keyword>
<accession>A0A177CQK9</accession>
<dbReference type="STRING" id="1460663.A0A177CQK9"/>
<evidence type="ECO:0000256" key="1">
    <source>
        <dbReference type="SAM" id="Phobius"/>
    </source>
</evidence>
<dbReference type="Gene3D" id="3.40.50.720">
    <property type="entry name" value="NAD(P)-binding Rossmann-like Domain"/>
    <property type="match status" value="1"/>
</dbReference>